<evidence type="ECO:0000313" key="2">
    <source>
        <dbReference type="Proteomes" id="UP000799421"/>
    </source>
</evidence>
<gene>
    <name evidence="1" type="ORF">K470DRAFT_12130</name>
</gene>
<sequence>MDNIEKLASSSNDITVSLIYDEACKLKKERVVNMAATHDLDGLHGRIKIECCKRAVELSISNTRACQEILSSLLGLSVAHELVQTMRYKTHGFTSSALLVLVEFTVDAAEGRLSRSVKEEEITLADYQSVSNEVKHNALGAFIVTKPQTQCSDIGGSTSLRERVKALYW</sequence>
<organism evidence="1 2">
    <name type="scientific">Piedraia hortae CBS 480.64</name>
    <dbReference type="NCBI Taxonomy" id="1314780"/>
    <lineage>
        <taxon>Eukaryota</taxon>
        <taxon>Fungi</taxon>
        <taxon>Dikarya</taxon>
        <taxon>Ascomycota</taxon>
        <taxon>Pezizomycotina</taxon>
        <taxon>Dothideomycetes</taxon>
        <taxon>Dothideomycetidae</taxon>
        <taxon>Capnodiales</taxon>
        <taxon>Piedraiaceae</taxon>
        <taxon>Piedraia</taxon>
    </lineage>
</organism>
<keyword evidence="2" id="KW-1185">Reference proteome</keyword>
<dbReference type="AlphaFoldDB" id="A0A6A7BRS8"/>
<protein>
    <submittedName>
        <fullName evidence="1">Uncharacterized protein</fullName>
    </submittedName>
</protein>
<name>A0A6A7BRS8_9PEZI</name>
<dbReference type="Proteomes" id="UP000799421">
    <property type="component" value="Unassembled WGS sequence"/>
</dbReference>
<reference evidence="1" key="1">
    <citation type="journal article" date="2020" name="Stud. Mycol.">
        <title>101 Dothideomycetes genomes: a test case for predicting lifestyles and emergence of pathogens.</title>
        <authorList>
            <person name="Haridas S."/>
            <person name="Albert R."/>
            <person name="Binder M."/>
            <person name="Bloem J."/>
            <person name="Labutti K."/>
            <person name="Salamov A."/>
            <person name="Andreopoulos B."/>
            <person name="Baker S."/>
            <person name="Barry K."/>
            <person name="Bills G."/>
            <person name="Bluhm B."/>
            <person name="Cannon C."/>
            <person name="Castanera R."/>
            <person name="Culley D."/>
            <person name="Daum C."/>
            <person name="Ezra D."/>
            <person name="Gonzalez J."/>
            <person name="Henrissat B."/>
            <person name="Kuo A."/>
            <person name="Liang C."/>
            <person name="Lipzen A."/>
            <person name="Lutzoni F."/>
            <person name="Magnuson J."/>
            <person name="Mondo S."/>
            <person name="Nolan M."/>
            <person name="Ohm R."/>
            <person name="Pangilinan J."/>
            <person name="Park H.-J."/>
            <person name="Ramirez L."/>
            <person name="Alfaro M."/>
            <person name="Sun H."/>
            <person name="Tritt A."/>
            <person name="Yoshinaga Y."/>
            <person name="Zwiers L.-H."/>
            <person name="Turgeon B."/>
            <person name="Goodwin S."/>
            <person name="Spatafora J."/>
            <person name="Crous P."/>
            <person name="Grigoriev I."/>
        </authorList>
    </citation>
    <scope>NUCLEOTIDE SEQUENCE</scope>
    <source>
        <strain evidence="1">CBS 480.64</strain>
    </source>
</reference>
<dbReference type="EMBL" id="MU006058">
    <property type="protein sequence ID" value="KAF2857208.1"/>
    <property type="molecule type" value="Genomic_DNA"/>
</dbReference>
<accession>A0A6A7BRS8</accession>
<dbReference type="OrthoDB" id="27435at2759"/>
<evidence type="ECO:0000313" key="1">
    <source>
        <dbReference type="EMBL" id="KAF2857208.1"/>
    </source>
</evidence>
<proteinExistence type="predicted"/>